<proteinExistence type="predicted"/>
<name>A0AAP0GHU1_9ASTR</name>
<dbReference type="PANTHER" id="PTHR47718:SF12">
    <property type="entry name" value="PROTEIN FAR1-RELATED SEQUENCE"/>
    <property type="match status" value="1"/>
</dbReference>
<accession>A0AAP0GHU1</accession>
<dbReference type="Proteomes" id="UP001408789">
    <property type="component" value="Unassembled WGS sequence"/>
</dbReference>
<protein>
    <recommendedName>
        <fullName evidence="3">Protein FAR1-RELATED SEQUENCE</fullName>
    </recommendedName>
</protein>
<evidence type="ECO:0008006" key="3">
    <source>
        <dbReference type="Google" id="ProtNLM"/>
    </source>
</evidence>
<comment type="caution">
    <text evidence="1">The sequence shown here is derived from an EMBL/GenBank/DDBJ whole genome shotgun (WGS) entry which is preliminary data.</text>
</comment>
<keyword evidence="2" id="KW-1185">Reference proteome</keyword>
<evidence type="ECO:0000313" key="1">
    <source>
        <dbReference type="EMBL" id="KAK9049167.1"/>
    </source>
</evidence>
<dbReference type="AlphaFoldDB" id="A0AAP0GHU1"/>
<sequence length="320" mass="35992">MQNTDVRAQLHRLVWSNYNKTTTFERKWAGLIEAFGLGGNDWLAEMYGIRERWIPAYFRDIPMSCLLKTTSVCESSNVAFKVSSTSAHTLVQFMLCFETRLESQRYKQRAADFKTSSISYYGNMELPIQRHAFDVYTQTIFGEVEKEINEGRYYCYISNTDVSGSEHVYSVSQRSTTNAVVYTFEVKFDALDQKTACSCRSDEVGMSVLAEKLRELRKEVVGVGSGCLLLGNSESKVVEELVGQSMNVDVAVANPIGVRTKGCGRKRRITGPGEKATNKPPKAPRQCKNCMLYVTDHDSRNCKMKKKGGDELEDVDSGSD</sequence>
<reference evidence="1 2" key="1">
    <citation type="submission" date="2024-04" db="EMBL/GenBank/DDBJ databases">
        <title>The reference genome of an endangered Asteraceae, Deinandra increscens subsp. villosa, native to the Central Coast of California.</title>
        <authorList>
            <person name="Guilliams M."/>
            <person name="Hasenstab-Lehman K."/>
            <person name="Meyer R."/>
            <person name="Mcevoy S."/>
        </authorList>
    </citation>
    <scope>NUCLEOTIDE SEQUENCE [LARGE SCALE GENOMIC DNA]</scope>
    <source>
        <tissue evidence="1">Leaf</tissue>
    </source>
</reference>
<evidence type="ECO:0000313" key="2">
    <source>
        <dbReference type="Proteomes" id="UP001408789"/>
    </source>
</evidence>
<dbReference type="PANTHER" id="PTHR47718">
    <property type="entry name" value="OS01G0519700 PROTEIN"/>
    <property type="match status" value="1"/>
</dbReference>
<organism evidence="1 2">
    <name type="scientific">Deinandra increscens subsp. villosa</name>
    <dbReference type="NCBI Taxonomy" id="3103831"/>
    <lineage>
        <taxon>Eukaryota</taxon>
        <taxon>Viridiplantae</taxon>
        <taxon>Streptophyta</taxon>
        <taxon>Embryophyta</taxon>
        <taxon>Tracheophyta</taxon>
        <taxon>Spermatophyta</taxon>
        <taxon>Magnoliopsida</taxon>
        <taxon>eudicotyledons</taxon>
        <taxon>Gunneridae</taxon>
        <taxon>Pentapetalae</taxon>
        <taxon>asterids</taxon>
        <taxon>campanulids</taxon>
        <taxon>Asterales</taxon>
        <taxon>Asteraceae</taxon>
        <taxon>Asteroideae</taxon>
        <taxon>Heliantheae alliance</taxon>
        <taxon>Madieae</taxon>
        <taxon>Madiinae</taxon>
        <taxon>Deinandra</taxon>
    </lineage>
</organism>
<dbReference type="EMBL" id="JBCNJP010008074">
    <property type="protein sequence ID" value="KAK9049167.1"/>
    <property type="molecule type" value="Genomic_DNA"/>
</dbReference>
<gene>
    <name evidence="1" type="ORF">SSX86_031866</name>
</gene>